<sequence>MKRVNILIVFCLFVGCNSVKRNNIICNSIRAKFIADKEMKKYGFKVVQYVTSIEGIKIFF</sequence>
<evidence type="ECO:0008006" key="3">
    <source>
        <dbReference type="Google" id="ProtNLM"/>
    </source>
</evidence>
<evidence type="ECO:0000313" key="1">
    <source>
        <dbReference type="EMBL" id="RBQ02220.1"/>
    </source>
</evidence>
<dbReference type="EMBL" id="QNQU01000048">
    <property type="protein sequence ID" value="RBQ02220.1"/>
    <property type="molecule type" value="Genomic_DNA"/>
</dbReference>
<name>A0A366KL20_9SPHI</name>
<comment type="caution">
    <text evidence="1">The sequence shown here is derived from an EMBL/GenBank/DDBJ whole genome shotgun (WGS) entry which is preliminary data.</text>
</comment>
<accession>A0A366KL20</accession>
<dbReference type="AlphaFoldDB" id="A0A366KL20"/>
<dbReference type="PROSITE" id="PS51257">
    <property type="entry name" value="PROKAR_LIPOPROTEIN"/>
    <property type="match status" value="1"/>
</dbReference>
<keyword evidence="2" id="KW-1185">Reference proteome</keyword>
<gene>
    <name evidence="1" type="ORF">DRW42_27900</name>
</gene>
<dbReference type="Proteomes" id="UP000252081">
    <property type="component" value="Unassembled WGS sequence"/>
</dbReference>
<evidence type="ECO:0000313" key="2">
    <source>
        <dbReference type="Proteomes" id="UP000252081"/>
    </source>
</evidence>
<protein>
    <recommendedName>
        <fullName evidence="3">Lipoprotein</fullName>
    </recommendedName>
</protein>
<organism evidence="1 2">
    <name type="scientific">Pedobacter miscanthi</name>
    <dbReference type="NCBI Taxonomy" id="2259170"/>
    <lineage>
        <taxon>Bacteria</taxon>
        <taxon>Pseudomonadati</taxon>
        <taxon>Bacteroidota</taxon>
        <taxon>Sphingobacteriia</taxon>
        <taxon>Sphingobacteriales</taxon>
        <taxon>Sphingobacteriaceae</taxon>
        <taxon>Pedobacter</taxon>
    </lineage>
</organism>
<proteinExistence type="predicted"/>
<reference evidence="1 2" key="1">
    <citation type="submission" date="2018-07" db="EMBL/GenBank/DDBJ databases">
        <title>A draft genome of a endophytic bacteria, a new species of Pedobacter.</title>
        <authorList>
            <person name="Zhang Z.D."/>
            <person name="Chen Z.J."/>
        </authorList>
    </citation>
    <scope>NUCLEOTIDE SEQUENCE [LARGE SCALE GENOMIC DNA]</scope>
    <source>
        <strain evidence="1 2">RS10</strain>
    </source>
</reference>